<comment type="caution">
    <text evidence="1">The sequence shown here is derived from an EMBL/GenBank/DDBJ whole genome shotgun (WGS) entry which is preliminary data.</text>
</comment>
<gene>
    <name evidence="1" type="ORF">AAGW23_18190</name>
</gene>
<evidence type="ECO:0000313" key="2">
    <source>
        <dbReference type="Proteomes" id="UP001467669"/>
    </source>
</evidence>
<dbReference type="EMBL" id="JBCFXD010000014">
    <property type="protein sequence ID" value="MEL7560776.1"/>
    <property type="molecule type" value="Genomic_DNA"/>
</dbReference>
<protein>
    <submittedName>
        <fullName evidence="1">Uncharacterized protein</fullName>
    </submittedName>
</protein>
<sequence length="270" mass="30492">MNAQGQRSSTAGTLDAWTEFPLHSGLEGKASGYVRILPASSWDALPDERKAIDAEKVRWWYVTVGDMEGNDISGWAPEKDLIVTRHSPWEWPGFSTLQDKLPLDAHLARTLDATGCATEDEIARYAALIEEAELGPILSKLYEIIDQPDGKGVRDNKLTPAELQAALGKSWLAQQLSLLISQHESEWFWNEEKWNQLDKLMGHTPAEPNLNWVAEKKRIETISWWAELAGQPGIRANGVAWHFHPAELIRLFYKPSARLITMEMLQITNK</sequence>
<proteinExistence type="predicted"/>
<dbReference type="RefSeq" id="WP_342407738.1">
    <property type="nucleotide sequence ID" value="NZ_JBCFXD010000014.1"/>
</dbReference>
<dbReference type="Proteomes" id="UP001467669">
    <property type="component" value="Unassembled WGS sequence"/>
</dbReference>
<reference evidence="1 2" key="1">
    <citation type="submission" date="2024-04" db="EMBL/GenBank/DDBJ databases">
        <title>Draft Genome Sequence of Isolates Cultured from Underwater Hawaii Seamounts in the North Pacific Ocean.</title>
        <authorList>
            <person name="Sharma I."/>
            <person name="Darden B."/>
            <person name="Creggett J."/>
            <person name="Taylor S."/>
            <person name="Grant M.P."/>
            <person name="Scott J."/>
            <person name="Attles S."/>
            <person name="Walker S."/>
            <person name="Johnson G."/>
            <person name="St. Cloud C."/>
        </authorList>
    </citation>
    <scope>NUCLEOTIDE SEQUENCE [LARGE SCALE GENOMIC DNA]</scope>
    <source>
        <strain evidence="1 2">03GJ23</strain>
    </source>
</reference>
<name>A0ABU9MEE7_STUCH</name>
<accession>A0ABU9MEE7</accession>
<evidence type="ECO:0000313" key="1">
    <source>
        <dbReference type="EMBL" id="MEL7560776.1"/>
    </source>
</evidence>
<organism evidence="1 2">
    <name type="scientific">Stutzerimonas chloritidismutans</name>
    <name type="common">Pseudomonas chloritidismutans</name>
    <dbReference type="NCBI Taxonomy" id="203192"/>
    <lineage>
        <taxon>Bacteria</taxon>
        <taxon>Pseudomonadati</taxon>
        <taxon>Pseudomonadota</taxon>
        <taxon>Gammaproteobacteria</taxon>
        <taxon>Pseudomonadales</taxon>
        <taxon>Pseudomonadaceae</taxon>
        <taxon>Stutzerimonas</taxon>
    </lineage>
</organism>
<keyword evidence="2" id="KW-1185">Reference proteome</keyword>